<dbReference type="PANTHER" id="PTHR42756">
    <property type="entry name" value="TRANSCRIPTIONAL REGULATOR, MARR"/>
    <property type="match status" value="1"/>
</dbReference>
<dbReference type="Proteomes" id="UP000003254">
    <property type="component" value="Unassembled WGS sequence"/>
</dbReference>
<reference evidence="9 10" key="1">
    <citation type="submission" date="2008-08" db="EMBL/GenBank/DDBJ databases">
        <title>Draft genome sequence of Ruminococcus lactaris ATCC 29176.</title>
        <authorList>
            <person name="Sudarsanam P."/>
            <person name="Ley R."/>
            <person name="Guruge J."/>
            <person name="Turnbaugh P.J."/>
            <person name="Mahowald M."/>
            <person name="Liep D."/>
            <person name="Gordon J."/>
        </authorList>
    </citation>
    <scope>NUCLEOTIDE SEQUENCE [LARGE SCALE GENOMIC DNA]</scope>
    <source>
        <strain evidence="9 10">ATCC 29176</strain>
    </source>
</reference>
<dbReference type="Gene3D" id="1.10.10.10">
    <property type="entry name" value="Winged helix-like DNA-binding domain superfamily/Winged helix DNA-binding domain"/>
    <property type="match status" value="1"/>
</dbReference>
<dbReference type="GO" id="GO:0003700">
    <property type="term" value="F:DNA-binding transcription factor activity"/>
    <property type="evidence" value="ECO:0007669"/>
    <property type="project" value="InterPro"/>
</dbReference>
<name>B5CSF1_9FIRM</name>
<evidence type="ECO:0000256" key="5">
    <source>
        <dbReference type="ARBA" id="ARBA00046337"/>
    </source>
</evidence>
<protein>
    <recommendedName>
        <fullName evidence="6">HTH-type transcriptional regulator SarZ</fullName>
    </recommendedName>
    <alternativeName>
        <fullName evidence="7">Staphylococcal accessory regulator Z</fullName>
    </alternativeName>
</protein>
<dbReference type="GO" id="GO:0005737">
    <property type="term" value="C:cytoplasm"/>
    <property type="evidence" value="ECO:0007669"/>
    <property type="project" value="UniProtKB-SubCell"/>
</dbReference>
<evidence type="ECO:0000256" key="1">
    <source>
        <dbReference type="ARBA" id="ARBA00004496"/>
    </source>
</evidence>
<reference evidence="9 10" key="2">
    <citation type="submission" date="2008-08" db="EMBL/GenBank/DDBJ databases">
        <authorList>
            <person name="Fulton L."/>
            <person name="Clifton S."/>
            <person name="Fulton B."/>
            <person name="Xu J."/>
            <person name="Minx P."/>
            <person name="Pepin K.H."/>
            <person name="Johnson M."/>
            <person name="Bhonagiri V."/>
            <person name="Nash W.E."/>
            <person name="Mardis E.R."/>
            <person name="Wilson R.K."/>
        </authorList>
    </citation>
    <scope>NUCLEOTIDE SEQUENCE [LARGE SCALE GENOMIC DNA]</scope>
    <source>
        <strain evidence="9 10">ATCC 29176</strain>
    </source>
</reference>
<keyword evidence="4" id="KW-0804">Transcription</keyword>
<comment type="subcellular location">
    <subcellularLocation>
        <location evidence="1">Cytoplasm</location>
    </subcellularLocation>
</comment>
<evidence type="ECO:0000313" key="9">
    <source>
        <dbReference type="EMBL" id="EDY31765.1"/>
    </source>
</evidence>
<evidence type="ECO:0000256" key="3">
    <source>
        <dbReference type="ARBA" id="ARBA00023125"/>
    </source>
</evidence>
<evidence type="ECO:0000256" key="4">
    <source>
        <dbReference type="ARBA" id="ARBA00023163"/>
    </source>
</evidence>
<sequence length="152" mass="17857">MEENGGVRMERRSQPIGFMIKQINNVFEKELNEKVKKLGLTSSQCAVLDYLFHTSKDEISQRDVERHLSLKNPTVTGLLKRLDEKGYILCVPNAKDKRKKNIYLTEKAYDIQRRMEAERRKLDRELTRGMSKREVDALMRNLEKLLYNVADP</sequence>
<proteinExistence type="inferred from homology"/>
<dbReference type="InterPro" id="IPR000835">
    <property type="entry name" value="HTH_MarR-typ"/>
</dbReference>
<dbReference type="EMBL" id="ABOU02000050">
    <property type="protein sequence ID" value="EDY31765.1"/>
    <property type="molecule type" value="Genomic_DNA"/>
</dbReference>
<gene>
    <name evidence="9" type="ORF">RUMLAC_02411</name>
</gene>
<dbReference type="Pfam" id="PF22381">
    <property type="entry name" value="Staph_reg_Sar_Rot"/>
    <property type="match status" value="1"/>
</dbReference>
<keyword evidence="10" id="KW-1185">Reference proteome</keyword>
<evidence type="ECO:0000256" key="2">
    <source>
        <dbReference type="ARBA" id="ARBA00023015"/>
    </source>
</evidence>
<dbReference type="HOGENOM" id="CLU_083287_29_2_9"/>
<dbReference type="PROSITE" id="PS50995">
    <property type="entry name" value="HTH_MARR_2"/>
    <property type="match status" value="1"/>
</dbReference>
<accession>B5CSF1</accession>
<organism evidence="9 10">
    <name type="scientific">[Ruminococcus] lactaris ATCC 29176</name>
    <dbReference type="NCBI Taxonomy" id="471875"/>
    <lineage>
        <taxon>Bacteria</taxon>
        <taxon>Bacillati</taxon>
        <taxon>Bacillota</taxon>
        <taxon>Clostridia</taxon>
        <taxon>Lachnospirales</taxon>
        <taxon>Lachnospiraceae</taxon>
        <taxon>Mediterraneibacter</taxon>
    </lineage>
</organism>
<keyword evidence="2" id="KW-0805">Transcription regulation</keyword>
<evidence type="ECO:0000256" key="7">
    <source>
        <dbReference type="ARBA" id="ARBA00047207"/>
    </source>
</evidence>
<dbReference type="InterPro" id="IPR036390">
    <property type="entry name" value="WH_DNA-bd_sf"/>
</dbReference>
<evidence type="ECO:0000259" key="8">
    <source>
        <dbReference type="PROSITE" id="PS50995"/>
    </source>
</evidence>
<dbReference type="InterPro" id="IPR055166">
    <property type="entry name" value="Transc_reg_Sar_Rot_HTH"/>
</dbReference>
<dbReference type="SUPFAM" id="SSF46785">
    <property type="entry name" value="Winged helix' DNA-binding domain"/>
    <property type="match status" value="1"/>
</dbReference>
<evidence type="ECO:0000313" key="10">
    <source>
        <dbReference type="Proteomes" id="UP000003254"/>
    </source>
</evidence>
<dbReference type="PANTHER" id="PTHR42756:SF1">
    <property type="entry name" value="TRANSCRIPTIONAL REPRESSOR OF EMRAB OPERON"/>
    <property type="match status" value="1"/>
</dbReference>
<dbReference type="eggNOG" id="COG1846">
    <property type="taxonomic scope" value="Bacteria"/>
</dbReference>
<dbReference type="GO" id="GO:0003677">
    <property type="term" value="F:DNA binding"/>
    <property type="evidence" value="ECO:0007669"/>
    <property type="project" value="UniProtKB-KW"/>
</dbReference>
<dbReference type="PRINTS" id="PR00598">
    <property type="entry name" value="HTHMARR"/>
</dbReference>
<comment type="caution">
    <text evidence="9">The sequence shown here is derived from an EMBL/GenBank/DDBJ whole genome shotgun (WGS) entry which is preliminary data.</text>
</comment>
<dbReference type="AlphaFoldDB" id="B5CSF1"/>
<dbReference type="SMART" id="SM00347">
    <property type="entry name" value="HTH_MARR"/>
    <property type="match status" value="1"/>
</dbReference>
<evidence type="ECO:0000256" key="6">
    <source>
        <dbReference type="ARBA" id="ARBA00047188"/>
    </source>
</evidence>
<comment type="similarity">
    <text evidence="5">Belongs to the SarZ family.</text>
</comment>
<feature type="domain" description="HTH marR-type" evidence="8">
    <location>
        <begin position="13"/>
        <end position="147"/>
    </location>
</feature>
<dbReference type="InterPro" id="IPR036388">
    <property type="entry name" value="WH-like_DNA-bd_sf"/>
</dbReference>
<keyword evidence="3" id="KW-0238">DNA-binding</keyword>